<evidence type="ECO:0000313" key="3">
    <source>
        <dbReference type="Proteomes" id="UP000217199"/>
    </source>
</evidence>
<dbReference type="OrthoDB" id="3366659at2759"/>
<sequence>MASPSSSPSSSSNEKRDTRTLNVAKYTAISSLTSGLVTAAYQATLGRTRALREIENASSSSAGPSNVNANTTATPRTNIYPPSNQLSAAARYRHPVALLSASAAFNTGVVAFCFFNLREYVVSPALEVARFGQFGKDGGERQKPLSWASMHTHNLFDSALTGAILGGAYRSFTNGLAKLPSGAFTASLACTALQVLVNELSVLRIHFVASSQRSTVESSKNQASSVSDSSLLINDSAESTSVIPQQVLQPSSGISNTRNSPGVEEIPFVERALRFIGITKVDDEEYIRRLKAKREIHLTRIRELEEQIRQESVTNDGENNHEDSDN</sequence>
<dbReference type="AlphaFoldDB" id="A0A286UWA4"/>
<evidence type="ECO:0000256" key="1">
    <source>
        <dbReference type="SAM" id="MobiDB-lite"/>
    </source>
</evidence>
<dbReference type="STRING" id="2282107.A0A286UWA4"/>
<comment type="caution">
    <text evidence="2">The sequence shown here is derived from an EMBL/GenBank/DDBJ whole genome shotgun (WGS) entry which is preliminary data.</text>
</comment>
<dbReference type="InParanoid" id="A0A286UWA4"/>
<evidence type="ECO:0000313" key="2">
    <source>
        <dbReference type="EMBL" id="PAV23879.1"/>
    </source>
</evidence>
<dbReference type="PANTHER" id="PTHR41390:SF1">
    <property type="entry name" value="NADH-UBIQUINONE OXIDOREDUCTASE 213 KDA SUBUNIT"/>
    <property type="match status" value="1"/>
</dbReference>
<name>A0A286UWA4_9AGAM</name>
<dbReference type="PANTHER" id="PTHR41390">
    <property type="entry name" value="CHROMOSOME 7, WHOLE GENOME SHOTGUN SEQUENCE"/>
    <property type="match status" value="1"/>
</dbReference>
<dbReference type="EMBL" id="NBII01000001">
    <property type="protein sequence ID" value="PAV23879.1"/>
    <property type="molecule type" value="Genomic_DNA"/>
</dbReference>
<reference evidence="2 3" key="1">
    <citation type="journal article" date="2017" name="Mol. Ecol.">
        <title>Comparative and population genomic landscape of Phellinus noxius: A hypervariable fungus causing root rot in trees.</title>
        <authorList>
            <person name="Chung C.L."/>
            <person name="Lee T.J."/>
            <person name="Akiba M."/>
            <person name="Lee H.H."/>
            <person name="Kuo T.H."/>
            <person name="Liu D."/>
            <person name="Ke H.M."/>
            <person name="Yokoi T."/>
            <person name="Roa M.B."/>
            <person name="Lu M.J."/>
            <person name="Chang Y.Y."/>
            <person name="Ann P.J."/>
            <person name="Tsai J.N."/>
            <person name="Chen C.Y."/>
            <person name="Tzean S.S."/>
            <person name="Ota Y."/>
            <person name="Hattori T."/>
            <person name="Sahashi N."/>
            <person name="Liou R.F."/>
            <person name="Kikuchi T."/>
            <person name="Tsai I.J."/>
        </authorList>
    </citation>
    <scope>NUCLEOTIDE SEQUENCE [LARGE SCALE GENOMIC DNA]</scope>
    <source>
        <strain evidence="2 3">FFPRI411160</strain>
    </source>
</reference>
<keyword evidence="3" id="KW-1185">Reference proteome</keyword>
<organism evidence="2 3">
    <name type="scientific">Pyrrhoderma noxium</name>
    <dbReference type="NCBI Taxonomy" id="2282107"/>
    <lineage>
        <taxon>Eukaryota</taxon>
        <taxon>Fungi</taxon>
        <taxon>Dikarya</taxon>
        <taxon>Basidiomycota</taxon>
        <taxon>Agaricomycotina</taxon>
        <taxon>Agaricomycetes</taxon>
        <taxon>Hymenochaetales</taxon>
        <taxon>Hymenochaetaceae</taxon>
        <taxon>Pyrrhoderma</taxon>
    </lineage>
</organism>
<gene>
    <name evidence="2" type="ORF">PNOK_0094700</name>
</gene>
<dbReference type="Proteomes" id="UP000217199">
    <property type="component" value="Unassembled WGS sequence"/>
</dbReference>
<protein>
    <submittedName>
        <fullName evidence="2">Voltage gated chloride channel domain-containing</fullName>
    </submittedName>
</protein>
<proteinExistence type="predicted"/>
<accession>A0A286UWA4</accession>
<feature type="region of interest" description="Disordered" evidence="1">
    <location>
        <begin position="56"/>
        <end position="82"/>
    </location>
</feature>